<reference evidence="3" key="1">
    <citation type="submission" date="2020-09" db="EMBL/GenBank/DDBJ databases">
        <title>Pelobacter alkaliphilus sp. nov., a novel anaerobic arsenate-reducing bacterium from terrestrial mud volcano.</title>
        <authorList>
            <person name="Khomyakova M.A."/>
            <person name="Merkel A.Y."/>
            <person name="Slobodkin A.I."/>
        </authorList>
    </citation>
    <scope>NUCLEOTIDE SEQUENCE</scope>
    <source>
        <strain evidence="3">M08fum</strain>
    </source>
</reference>
<keyword evidence="1 2" id="KW-0067">ATP-binding</keyword>
<comment type="function">
    <text evidence="2">Allows the formation of correctly charged Asn-tRNA(Asn) or Gln-tRNA(Gln) through the transamidation of misacylated Asp-tRNA(Asn) or Glu-tRNA(Gln) in organisms which lack either or both of asparaginyl-tRNA or glutaminyl-tRNA synthetases. The reaction takes place in the presence of glutamine and ATP through an activated phospho-Asp-tRNA(Asn) or phospho-Glu-tRNA(Gln).</text>
</comment>
<keyword evidence="2" id="KW-0648">Protein biosynthesis</keyword>
<dbReference type="InterPro" id="IPR003837">
    <property type="entry name" value="GatC"/>
</dbReference>
<dbReference type="GO" id="GO:0050567">
    <property type="term" value="F:glutaminyl-tRNA synthase (glutamine-hydrolyzing) activity"/>
    <property type="evidence" value="ECO:0007669"/>
    <property type="project" value="UniProtKB-UniRule"/>
</dbReference>
<protein>
    <recommendedName>
        <fullName evidence="2">Aspartyl/glutamyl-tRNA(Asn/Gln) amidotransferase subunit C</fullName>
        <shortName evidence="2">Asp/Glu-ADT subunit C</shortName>
        <ecNumber evidence="2">6.3.5.-</ecNumber>
    </recommendedName>
</protein>
<sequence>MKITEKDVAYVAGLARLALSPDELTDLTGKMDAMLGYVDKLNQLNTDGIVPTAHAVPMANAFRDDQVVASIGAAAALANAPLGVEDYFQVPRVIE</sequence>
<dbReference type="GO" id="GO:0005524">
    <property type="term" value="F:ATP binding"/>
    <property type="evidence" value="ECO:0007669"/>
    <property type="project" value="UniProtKB-KW"/>
</dbReference>
<name>A0A8J6QV21_9BACT</name>
<dbReference type="PANTHER" id="PTHR15004:SF0">
    <property type="entry name" value="GLUTAMYL-TRNA(GLN) AMIDOTRANSFERASE SUBUNIT C, MITOCHONDRIAL"/>
    <property type="match status" value="1"/>
</dbReference>
<dbReference type="PANTHER" id="PTHR15004">
    <property type="entry name" value="GLUTAMYL-TRNA(GLN) AMIDOTRANSFERASE SUBUNIT C, MITOCHONDRIAL"/>
    <property type="match status" value="1"/>
</dbReference>
<gene>
    <name evidence="2 3" type="primary">gatC</name>
    <name evidence="3" type="ORF">ICT70_10575</name>
</gene>
<comment type="caution">
    <text evidence="3">The sequence shown here is derived from an EMBL/GenBank/DDBJ whole genome shotgun (WGS) entry which is preliminary data.</text>
</comment>
<evidence type="ECO:0000256" key="1">
    <source>
        <dbReference type="ARBA" id="ARBA00022840"/>
    </source>
</evidence>
<evidence type="ECO:0000313" key="4">
    <source>
        <dbReference type="Proteomes" id="UP000632828"/>
    </source>
</evidence>
<dbReference type="RefSeq" id="WP_191156375.1">
    <property type="nucleotide sequence ID" value="NZ_JACWUN010000011.1"/>
</dbReference>
<keyword evidence="2" id="KW-0436">Ligase</keyword>
<dbReference type="HAMAP" id="MF_00122">
    <property type="entry name" value="GatC"/>
    <property type="match status" value="1"/>
</dbReference>
<dbReference type="GO" id="GO:0006450">
    <property type="term" value="P:regulation of translational fidelity"/>
    <property type="evidence" value="ECO:0007669"/>
    <property type="project" value="InterPro"/>
</dbReference>
<keyword evidence="2" id="KW-0547">Nucleotide-binding</keyword>
<proteinExistence type="inferred from homology"/>
<comment type="similarity">
    <text evidence="2">Belongs to the GatC family.</text>
</comment>
<organism evidence="3 4">
    <name type="scientific">Pelovirga terrestris</name>
    <dbReference type="NCBI Taxonomy" id="2771352"/>
    <lineage>
        <taxon>Bacteria</taxon>
        <taxon>Pseudomonadati</taxon>
        <taxon>Thermodesulfobacteriota</taxon>
        <taxon>Desulfuromonadia</taxon>
        <taxon>Geobacterales</taxon>
        <taxon>Geobacteraceae</taxon>
        <taxon>Pelovirga</taxon>
    </lineage>
</organism>
<comment type="catalytic activity">
    <reaction evidence="2">
        <text>L-aspartyl-tRNA(Asn) + L-glutamine + ATP + H2O = L-asparaginyl-tRNA(Asn) + L-glutamate + ADP + phosphate + 2 H(+)</text>
        <dbReference type="Rhea" id="RHEA:14513"/>
        <dbReference type="Rhea" id="RHEA-COMP:9674"/>
        <dbReference type="Rhea" id="RHEA-COMP:9677"/>
        <dbReference type="ChEBI" id="CHEBI:15377"/>
        <dbReference type="ChEBI" id="CHEBI:15378"/>
        <dbReference type="ChEBI" id="CHEBI:29985"/>
        <dbReference type="ChEBI" id="CHEBI:30616"/>
        <dbReference type="ChEBI" id="CHEBI:43474"/>
        <dbReference type="ChEBI" id="CHEBI:58359"/>
        <dbReference type="ChEBI" id="CHEBI:78515"/>
        <dbReference type="ChEBI" id="CHEBI:78516"/>
        <dbReference type="ChEBI" id="CHEBI:456216"/>
    </reaction>
</comment>
<dbReference type="GO" id="GO:0006412">
    <property type="term" value="P:translation"/>
    <property type="evidence" value="ECO:0007669"/>
    <property type="project" value="UniProtKB-UniRule"/>
</dbReference>
<evidence type="ECO:0000313" key="3">
    <source>
        <dbReference type="EMBL" id="MBD1401120.1"/>
    </source>
</evidence>
<keyword evidence="4" id="KW-1185">Reference proteome</keyword>
<dbReference type="Gene3D" id="1.10.20.60">
    <property type="entry name" value="Glu-tRNAGln amidotransferase C subunit, N-terminal domain"/>
    <property type="match status" value="1"/>
</dbReference>
<dbReference type="InterPro" id="IPR036113">
    <property type="entry name" value="Asp/Glu-ADT_sf_sub_c"/>
</dbReference>
<dbReference type="Pfam" id="PF02686">
    <property type="entry name" value="GatC"/>
    <property type="match status" value="1"/>
</dbReference>
<evidence type="ECO:0000256" key="2">
    <source>
        <dbReference type="HAMAP-Rule" id="MF_00122"/>
    </source>
</evidence>
<comment type="subunit">
    <text evidence="2">Heterotrimer of A, B and C subunits.</text>
</comment>
<dbReference type="SUPFAM" id="SSF141000">
    <property type="entry name" value="Glu-tRNAGln amidotransferase C subunit"/>
    <property type="match status" value="1"/>
</dbReference>
<dbReference type="Proteomes" id="UP000632828">
    <property type="component" value="Unassembled WGS sequence"/>
</dbReference>
<dbReference type="AlphaFoldDB" id="A0A8J6QV21"/>
<comment type="catalytic activity">
    <reaction evidence="2">
        <text>L-glutamyl-tRNA(Gln) + L-glutamine + ATP + H2O = L-glutaminyl-tRNA(Gln) + L-glutamate + ADP + phosphate + H(+)</text>
        <dbReference type="Rhea" id="RHEA:17521"/>
        <dbReference type="Rhea" id="RHEA-COMP:9681"/>
        <dbReference type="Rhea" id="RHEA-COMP:9684"/>
        <dbReference type="ChEBI" id="CHEBI:15377"/>
        <dbReference type="ChEBI" id="CHEBI:15378"/>
        <dbReference type="ChEBI" id="CHEBI:29985"/>
        <dbReference type="ChEBI" id="CHEBI:30616"/>
        <dbReference type="ChEBI" id="CHEBI:43474"/>
        <dbReference type="ChEBI" id="CHEBI:58359"/>
        <dbReference type="ChEBI" id="CHEBI:78520"/>
        <dbReference type="ChEBI" id="CHEBI:78521"/>
        <dbReference type="ChEBI" id="CHEBI:456216"/>
    </reaction>
</comment>
<dbReference type="NCBIfam" id="TIGR00135">
    <property type="entry name" value="gatC"/>
    <property type="match status" value="1"/>
</dbReference>
<dbReference type="EC" id="6.3.5.-" evidence="2"/>
<accession>A0A8J6QV21</accession>
<dbReference type="GO" id="GO:0070681">
    <property type="term" value="P:glutaminyl-tRNAGln biosynthesis via transamidation"/>
    <property type="evidence" value="ECO:0007669"/>
    <property type="project" value="TreeGrafter"/>
</dbReference>
<dbReference type="EMBL" id="JACWUN010000011">
    <property type="protein sequence ID" value="MBD1401120.1"/>
    <property type="molecule type" value="Genomic_DNA"/>
</dbReference>